<keyword evidence="1" id="KW-1133">Transmembrane helix</keyword>
<keyword evidence="2" id="KW-0732">Signal</keyword>
<organism evidence="3 4">
    <name type="scientific">Sporothrix curviconia</name>
    <dbReference type="NCBI Taxonomy" id="1260050"/>
    <lineage>
        <taxon>Eukaryota</taxon>
        <taxon>Fungi</taxon>
        <taxon>Dikarya</taxon>
        <taxon>Ascomycota</taxon>
        <taxon>Pezizomycotina</taxon>
        <taxon>Sordariomycetes</taxon>
        <taxon>Sordariomycetidae</taxon>
        <taxon>Ophiostomatales</taxon>
        <taxon>Ophiostomataceae</taxon>
        <taxon>Sporothrix</taxon>
    </lineage>
</organism>
<name>A0ABP0BWC3_9PEZI</name>
<evidence type="ECO:0000256" key="2">
    <source>
        <dbReference type="SAM" id="SignalP"/>
    </source>
</evidence>
<feature type="transmembrane region" description="Helical" evidence="1">
    <location>
        <begin position="128"/>
        <end position="146"/>
    </location>
</feature>
<evidence type="ECO:0000256" key="1">
    <source>
        <dbReference type="SAM" id="Phobius"/>
    </source>
</evidence>
<dbReference type="EMBL" id="CAWUHB010000027">
    <property type="protein sequence ID" value="CAK7223371.1"/>
    <property type="molecule type" value="Genomic_DNA"/>
</dbReference>
<feature type="chain" id="PRO_5047475382" evidence="2">
    <location>
        <begin position="20"/>
        <end position="147"/>
    </location>
</feature>
<sequence>MFASLYLTVLAFVVTLVTATTSVSGTTTSTISMTQTITITRCNPTVTNCPANRQNTTTSSSTHWPVSNTSTVAWPTSYHNKTTTSKATATGAGTGAASTVVVLPSTTAPAATTASTPSSVNTSGAQGLFIQSGLLMGGLAAAIAILA</sequence>
<keyword evidence="4" id="KW-1185">Reference proteome</keyword>
<keyword evidence="1" id="KW-0812">Transmembrane</keyword>
<accession>A0ABP0BWC3</accession>
<reference evidence="3 4" key="1">
    <citation type="submission" date="2024-01" db="EMBL/GenBank/DDBJ databases">
        <authorList>
            <person name="Allen C."/>
            <person name="Tagirdzhanova G."/>
        </authorList>
    </citation>
    <scope>NUCLEOTIDE SEQUENCE [LARGE SCALE GENOMIC DNA]</scope>
</reference>
<evidence type="ECO:0000313" key="4">
    <source>
        <dbReference type="Proteomes" id="UP001642405"/>
    </source>
</evidence>
<keyword evidence="1" id="KW-0472">Membrane</keyword>
<gene>
    <name evidence="3" type="ORF">SCUCBS95973_005155</name>
</gene>
<proteinExistence type="predicted"/>
<protein>
    <submittedName>
        <fullName evidence="3">Uncharacterized protein</fullName>
    </submittedName>
</protein>
<evidence type="ECO:0000313" key="3">
    <source>
        <dbReference type="EMBL" id="CAK7223371.1"/>
    </source>
</evidence>
<dbReference type="Proteomes" id="UP001642405">
    <property type="component" value="Unassembled WGS sequence"/>
</dbReference>
<comment type="caution">
    <text evidence="3">The sequence shown here is derived from an EMBL/GenBank/DDBJ whole genome shotgun (WGS) entry which is preliminary data.</text>
</comment>
<feature type="signal peptide" evidence="2">
    <location>
        <begin position="1"/>
        <end position="19"/>
    </location>
</feature>